<evidence type="ECO:0000313" key="3">
    <source>
        <dbReference type="Proteomes" id="UP000092461"/>
    </source>
</evidence>
<dbReference type="AlphaFoldDB" id="A0A1B0CSG3"/>
<dbReference type="VEuPathDB" id="VectorBase:LLONM1_004942"/>
<comment type="similarity">
    <text evidence="1">Belongs to the metallo-dependent hydrolases superfamily. Peptidase M19 family.</text>
</comment>
<dbReference type="EC" id="3.4.13.19" evidence="1"/>
<dbReference type="GO" id="GO:0098552">
    <property type="term" value="C:side of membrane"/>
    <property type="evidence" value="ECO:0007669"/>
    <property type="project" value="UniProtKB-KW"/>
</dbReference>
<protein>
    <recommendedName>
        <fullName evidence="1">Dipeptidase</fullName>
        <ecNumber evidence="1">3.4.13.19</ecNumber>
    </recommendedName>
</protein>
<keyword evidence="1" id="KW-0479">Metal-binding</keyword>
<keyword evidence="1" id="KW-0378">Hydrolase</keyword>
<name>A0A1B0CSG3_LUTLO</name>
<proteinExistence type="inferred from homology"/>
<reference evidence="2" key="1">
    <citation type="submission" date="2020-05" db="UniProtKB">
        <authorList>
            <consortium name="EnsemblMetazoa"/>
        </authorList>
    </citation>
    <scope>IDENTIFICATION</scope>
    <source>
        <strain evidence="2">Jacobina</strain>
    </source>
</reference>
<keyword evidence="1" id="KW-0862">Zinc</keyword>
<keyword evidence="1" id="KW-0336">GPI-anchor</keyword>
<comment type="subunit">
    <text evidence="1">Homodimer; disulfide-linked.</text>
</comment>
<keyword evidence="3" id="KW-1185">Reference proteome</keyword>
<dbReference type="InterPro" id="IPR032466">
    <property type="entry name" value="Metal_Hydrolase"/>
</dbReference>
<dbReference type="EMBL" id="AJWK01026045">
    <property type="status" value="NOT_ANNOTATED_CDS"/>
    <property type="molecule type" value="Genomic_DNA"/>
</dbReference>
<keyword evidence="1" id="KW-1015">Disulfide bond</keyword>
<accession>A0A1B0CSG3</accession>
<dbReference type="PROSITE" id="PS00869">
    <property type="entry name" value="RENAL_DIPEPTIDASE_1"/>
    <property type="match status" value="1"/>
</dbReference>
<dbReference type="GO" id="GO:0070573">
    <property type="term" value="F:metallodipeptidase activity"/>
    <property type="evidence" value="ECO:0007669"/>
    <property type="project" value="InterPro"/>
</dbReference>
<dbReference type="Gene3D" id="3.20.20.140">
    <property type="entry name" value="Metal-dependent hydrolases"/>
    <property type="match status" value="1"/>
</dbReference>
<dbReference type="VEuPathDB" id="VectorBase:LLOJ007812"/>
<dbReference type="Proteomes" id="UP000092461">
    <property type="component" value="Unassembled WGS sequence"/>
</dbReference>
<dbReference type="CDD" id="cd01301">
    <property type="entry name" value="rDP_like"/>
    <property type="match status" value="1"/>
</dbReference>
<dbReference type="PANTHER" id="PTHR10443">
    <property type="entry name" value="MICROSOMAL DIPEPTIDASE"/>
    <property type="match status" value="1"/>
</dbReference>
<keyword evidence="1" id="KW-0325">Glycoprotein</keyword>
<keyword evidence="1" id="KW-0482">Metalloprotease</keyword>
<keyword evidence="1" id="KW-0472">Membrane</keyword>
<dbReference type="GO" id="GO:0046872">
    <property type="term" value="F:metal ion binding"/>
    <property type="evidence" value="ECO:0007669"/>
    <property type="project" value="UniProtKB-UniRule"/>
</dbReference>
<sequence>MEQTPQWSHTDIPRLRQGLIGAQFWSAYVPCEAQGLDAVQLALEQIDVIQRFTELYEKHTALAQSSQDIVTLHKQGLFASLIGVEGGHALGSSLGVLRSLYSLGVRYLTLTHTCDNSWAGAAPSPDRGLSSFGRAVVKEMNRIGVIIDLSHASDATARDVLEATRAPVMFSHSAARALCNATGNIADDILRLVADNGGIVMVSFYALHVACSRQATVFDVVQHIRHIRAVAGIQHVGIGAGFDGIDATPEGLEDVSKYPELFATLLEDSGWTENDIGLLAGRNFLRVFKSVENVRDYWKSANILPNENVEAPKKSPCAYMPL</sequence>
<dbReference type="InterPro" id="IPR008257">
    <property type="entry name" value="Pept_M19"/>
</dbReference>
<keyword evidence="1" id="KW-0449">Lipoprotein</keyword>
<dbReference type="InterPro" id="IPR000180">
    <property type="entry name" value="Dipep_AS"/>
</dbReference>
<dbReference type="Pfam" id="PF01244">
    <property type="entry name" value="Peptidase_M19"/>
    <property type="match status" value="1"/>
</dbReference>
<dbReference type="SUPFAM" id="SSF51556">
    <property type="entry name" value="Metallo-dependent hydrolases"/>
    <property type="match status" value="1"/>
</dbReference>
<dbReference type="EnsemblMetazoa" id="LLOJ007812-RA">
    <property type="protein sequence ID" value="LLOJ007812-PA"/>
    <property type="gene ID" value="LLOJ007812"/>
</dbReference>
<dbReference type="PANTHER" id="PTHR10443:SF12">
    <property type="entry name" value="DIPEPTIDASE"/>
    <property type="match status" value="1"/>
</dbReference>
<comment type="subcellular location">
    <subcellularLocation>
        <location evidence="1">Membrane</location>
        <topology evidence="1">Lipid-anchor</topology>
        <topology evidence="1">GPI-anchor</topology>
    </subcellularLocation>
</comment>
<dbReference type="GO" id="GO:0006508">
    <property type="term" value="P:proteolysis"/>
    <property type="evidence" value="ECO:0007669"/>
    <property type="project" value="UniProtKB-KW"/>
</dbReference>
<keyword evidence="1" id="KW-0224">Dipeptidase</keyword>
<comment type="catalytic activity">
    <reaction evidence="1">
        <text>an L-aminoacyl-L-amino acid + H2O = 2 an L-alpha-amino acid</text>
        <dbReference type="Rhea" id="RHEA:48940"/>
        <dbReference type="ChEBI" id="CHEBI:15377"/>
        <dbReference type="ChEBI" id="CHEBI:59869"/>
        <dbReference type="ChEBI" id="CHEBI:77460"/>
        <dbReference type="EC" id="3.4.13.19"/>
    </reaction>
</comment>
<evidence type="ECO:0000313" key="2">
    <source>
        <dbReference type="EnsemblMetazoa" id="LLOJ007812-PA"/>
    </source>
</evidence>
<organism evidence="2 3">
    <name type="scientific">Lutzomyia longipalpis</name>
    <name type="common">Sand fly</name>
    <dbReference type="NCBI Taxonomy" id="7200"/>
    <lineage>
        <taxon>Eukaryota</taxon>
        <taxon>Metazoa</taxon>
        <taxon>Ecdysozoa</taxon>
        <taxon>Arthropoda</taxon>
        <taxon>Hexapoda</taxon>
        <taxon>Insecta</taxon>
        <taxon>Pterygota</taxon>
        <taxon>Neoptera</taxon>
        <taxon>Endopterygota</taxon>
        <taxon>Diptera</taxon>
        <taxon>Nematocera</taxon>
        <taxon>Psychodoidea</taxon>
        <taxon>Psychodidae</taxon>
        <taxon>Lutzomyia</taxon>
        <taxon>Lutzomyia</taxon>
    </lineage>
</organism>
<keyword evidence="1" id="KW-0645">Protease</keyword>
<dbReference type="PROSITE" id="PS51365">
    <property type="entry name" value="RENAL_DIPEPTIDASE_2"/>
    <property type="match status" value="1"/>
</dbReference>
<evidence type="ECO:0000256" key="1">
    <source>
        <dbReference type="RuleBase" id="RU341113"/>
    </source>
</evidence>
<comment type="cofactor">
    <cofactor evidence="1">
        <name>Zn(2+)</name>
        <dbReference type="ChEBI" id="CHEBI:29105"/>
    </cofactor>
</comment>